<dbReference type="Pfam" id="PF00552">
    <property type="entry name" value="IN_DBD_C"/>
    <property type="match status" value="1"/>
</dbReference>
<dbReference type="InterPro" id="IPR017856">
    <property type="entry name" value="Integrase-like_N"/>
</dbReference>
<dbReference type="PANTHER" id="PTHR41694:SF3">
    <property type="entry name" value="RNA-DIRECTED DNA POLYMERASE-RELATED"/>
    <property type="match status" value="1"/>
</dbReference>
<evidence type="ECO:0000256" key="8">
    <source>
        <dbReference type="ARBA" id="ARBA00022908"/>
    </source>
</evidence>
<feature type="domain" description="Integrase catalytic" evidence="15">
    <location>
        <begin position="196"/>
        <end position="356"/>
    </location>
</feature>
<keyword evidence="11" id="KW-0863">Zinc-finger</keyword>
<dbReference type="InterPro" id="IPR036397">
    <property type="entry name" value="RNaseH_sf"/>
</dbReference>
<keyword evidence="9" id="KW-0695">RNA-directed DNA polymerase</keyword>
<dbReference type="Gene3D" id="2.30.30.10">
    <property type="entry name" value="Integrase, C-terminal domain superfamily, retroviral"/>
    <property type="match status" value="1"/>
</dbReference>
<dbReference type="AlphaFoldDB" id="A0A8C6A8C0"/>
<dbReference type="Pfam" id="PF00075">
    <property type="entry name" value="RNase_H"/>
    <property type="match status" value="1"/>
</dbReference>
<dbReference type="EC" id="2.7.7.49" evidence="1"/>
<dbReference type="Ensembl" id="ENSMMMT00000029291.1">
    <property type="protein sequence ID" value="ENSMMMP00000025872.1"/>
    <property type="gene ID" value="ENSMMMG00000022681.1"/>
</dbReference>
<feature type="DNA-binding region" description="Integrase-type" evidence="12">
    <location>
        <begin position="361"/>
        <end position="410"/>
    </location>
</feature>
<evidence type="ECO:0000256" key="11">
    <source>
        <dbReference type="PROSITE-ProRule" id="PRU00450"/>
    </source>
</evidence>
<reference evidence="17" key="2">
    <citation type="submission" date="2025-09" db="UniProtKB">
        <authorList>
            <consortium name="Ensembl"/>
        </authorList>
    </citation>
    <scope>IDENTIFICATION</scope>
</reference>
<evidence type="ECO:0000256" key="10">
    <source>
        <dbReference type="ARBA" id="ARBA00023125"/>
    </source>
</evidence>
<dbReference type="InterPro" id="IPR012337">
    <property type="entry name" value="RNaseH-like_sf"/>
</dbReference>
<dbReference type="PROSITE" id="PS51027">
    <property type="entry name" value="INTEGRASE_DBD"/>
    <property type="match status" value="1"/>
</dbReference>
<evidence type="ECO:0000256" key="5">
    <source>
        <dbReference type="ARBA" id="ARBA00022723"/>
    </source>
</evidence>
<dbReference type="GO" id="GO:0003964">
    <property type="term" value="F:RNA-directed DNA polymerase activity"/>
    <property type="evidence" value="ECO:0007669"/>
    <property type="project" value="UniProtKB-KW"/>
</dbReference>
<dbReference type="InterPro" id="IPR001584">
    <property type="entry name" value="Integrase_cat-core"/>
</dbReference>
<organism evidence="17 18">
    <name type="scientific">Marmota marmota marmota</name>
    <name type="common">Alpine marmot</name>
    <dbReference type="NCBI Taxonomy" id="9994"/>
    <lineage>
        <taxon>Eukaryota</taxon>
        <taxon>Metazoa</taxon>
        <taxon>Chordata</taxon>
        <taxon>Craniata</taxon>
        <taxon>Vertebrata</taxon>
        <taxon>Euteleostomi</taxon>
        <taxon>Mammalia</taxon>
        <taxon>Eutheria</taxon>
        <taxon>Euarchontoglires</taxon>
        <taxon>Glires</taxon>
        <taxon>Rodentia</taxon>
        <taxon>Sciuromorpha</taxon>
        <taxon>Sciuridae</taxon>
        <taxon>Xerinae</taxon>
        <taxon>Marmotini</taxon>
        <taxon>Marmota</taxon>
    </lineage>
</organism>
<keyword evidence="8" id="KW-0229">DNA integration</keyword>
<dbReference type="GO" id="GO:0015074">
    <property type="term" value="P:DNA integration"/>
    <property type="evidence" value="ECO:0007669"/>
    <property type="project" value="UniProtKB-KW"/>
</dbReference>
<dbReference type="PROSITE" id="PS50994">
    <property type="entry name" value="INTEGRASE"/>
    <property type="match status" value="1"/>
</dbReference>
<evidence type="ECO:0000256" key="3">
    <source>
        <dbReference type="ARBA" id="ARBA00022695"/>
    </source>
</evidence>
<evidence type="ECO:0000313" key="17">
    <source>
        <dbReference type="Ensembl" id="ENSMMMP00000025872.1"/>
    </source>
</evidence>
<evidence type="ECO:0000256" key="12">
    <source>
        <dbReference type="PROSITE-ProRule" id="PRU00506"/>
    </source>
</evidence>
<keyword evidence="18" id="KW-1185">Reference proteome</keyword>
<evidence type="ECO:0000256" key="9">
    <source>
        <dbReference type="ARBA" id="ARBA00022918"/>
    </source>
</evidence>
<dbReference type="CDD" id="cd09273">
    <property type="entry name" value="RNase_HI_RT_Bel"/>
    <property type="match status" value="1"/>
</dbReference>
<accession>A0A8C6A8C0</accession>
<evidence type="ECO:0000313" key="18">
    <source>
        <dbReference type="Proteomes" id="UP000694407"/>
    </source>
</evidence>
<protein>
    <recommendedName>
        <fullName evidence="1">RNA-directed DNA polymerase</fullName>
        <ecNumber evidence="1">2.7.7.49</ecNumber>
    </recommendedName>
</protein>
<evidence type="ECO:0000259" key="13">
    <source>
        <dbReference type="PROSITE" id="PS50876"/>
    </source>
</evidence>
<dbReference type="GeneTree" id="ENSGT00940000165826"/>
<reference evidence="17" key="1">
    <citation type="submission" date="2025-08" db="UniProtKB">
        <authorList>
            <consortium name="Ensembl"/>
        </authorList>
    </citation>
    <scope>IDENTIFICATION</scope>
</reference>
<dbReference type="InterPro" id="IPR036862">
    <property type="entry name" value="Integrase_C_dom_sf_retrovir"/>
</dbReference>
<dbReference type="Pfam" id="PF02022">
    <property type="entry name" value="Integrase_Zn"/>
    <property type="match status" value="1"/>
</dbReference>
<name>A0A8C6A8C0_MARMA</name>
<dbReference type="Gene3D" id="3.30.420.10">
    <property type="entry name" value="Ribonuclease H-like superfamily/Ribonuclease H"/>
    <property type="match status" value="2"/>
</dbReference>
<feature type="domain" description="Integrase-type" evidence="13">
    <location>
        <begin position="142"/>
        <end position="183"/>
    </location>
</feature>
<dbReference type="GO" id="GO:0035613">
    <property type="term" value="F:RNA stem-loop binding"/>
    <property type="evidence" value="ECO:0007669"/>
    <property type="project" value="TreeGrafter"/>
</dbReference>
<keyword evidence="10" id="KW-0238">DNA-binding</keyword>
<keyword evidence="2" id="KW-0808">Transferase</keyword>
<dbReference type="InterPro" id="IPR001037">
    <property type="entry name" value="Integrase_C_retrovir"/>
</dbReference>
<keyword evidence="3" id="KW-0548">Nucleotidyltransferase</keyword>
<evidence type="ECO:0000259" key="14">
    <source>
        <dbReference type="PROSITE" id="PS50879"/>
    </source>
</evidence>
<dbReference type="GO" id="GO:0003677">
    <property type="term" value="F:DNA binding"/>
    <property type="evidence" value="ECO:0007669"/>
    <property type="project" value="UniProtKB-KW"/>
</dbReference>
<dbReference type="SUPFAM" id="SSF53098">
    <property type="entry name" value="Ribonuclease H-like"/>
    <property type="match status" value="2"/>
</dbReference>
<evidence type="ECO:0000256" key="1">
    <source>
        <dbReference type="ARBA" id="ARBA00012493"/>
    </source>
</evidence>
<dbReference type="PROSITE" id="PS50876">
    <property type="entry name" value="ZF_INTEGRASE"/>
    <property type="match status" value="1"/>
</dbReference>
<dbReference type="GO" id="GO:0008270">
    <property type="term" value="F:zinc ion binding"/>
    <property type="evidence" value="ECO:0007669"/>
    <property type="project" value="UniProtKB-KW"/>
</dbReference>
<evidence type="ECO:0000259" key="15">
    <source>
        <dbReference type="PROSITE" id="PS50994"/>
    </source>
</evidence>
<dbReference type="Pfam" id="PF00665">
    <property type="entry name" value="rve"/>
    <property type="match status" value="1"/>
</dbReference>
<keyword evidence="11" id="KW-0862">Zinc</keyword>
<evidence type="ECO:0000256" key="2">
    <source>
        <dbReference type="ARBA" id="ARBA00022679"/>
    </source>
</evidence>
<feature type="domain" description="Integrase-type" evidence="16">
    <location>
        <begin position="361"/>
        <end position="410"/>
    </location>
</feature>
<evidence type="ECO:0000256" key="4">
    <source>
        <dbReference type="ARBA" id="ARBA00022722"/>
    </source>
</evidence>
<dbReference type="Proteomes" id="UP000694407">
    <property type="component" value="Unplaced"/>
</dbReference>
<dbReference type="GO" id="GO:0004523">
    <property type="term" value="F:RNA-DNA hybrid ribonuclease activity"/>
    <property type="evidence" value="ECO:0007669"/>
    <property type="project" value="InterPro"/>
</dbReference>
<dbReference type="PROSITE" id="PS50879">
    <property type="entry name" value="RNASE_H_1"/>
    <property type="match status" value="1"/>
</dbReference>
<feature type="domain" description="RNase H type-1" evidence="14">
    <location>
        <begin position="6"/>
        <end position="137"/>
    </location>
</feature>
<evidence type="ECO:0000256" key="7">
    <source>
        <dbReference type="ARBA" id="ARBA00022801"/>
    </source>
</evidence>
<dbReference type="SUPFAM" id="SSF46919">
    <property type="entry name" value="N-terminal Zn binding domain of HIV integrase"/>
    <property type="match status" value="1"/>
</dbReference>
<evidence type="ECO:0000256" key="6">
    <source>
        <dbReference type="ARBA" id="ARBA00022759"/>
    </source>
</evidence>
<keyword evidence="4" id="KW-0540">Nuclease</keyword>
<dbReference type="PANTHER" id="PTHR41694">
    <property type="entry name" value="ENDOGENOUS RETROVIRUS GROUP K MEMBER POL PROTEIN"/>
    <property type="match status" value="1"/>
</dbReference>
<evidence type="ECO:0000259" key="16">
    <source>
        <dbReference type="PROSITE" id="PS51027"/>
    </source>
</evidence>
<dbReference type="InterPro" id="IPR002156">
    <property type="entry name" value="RNaseH_domain"/>
</dbReference>
<sequence length="453" mass="49782">MKREPIPKAQTVYTDGAKNGFAVVFDGSQILRQPVSGQSAQKAEVEALIIALKVYSSIPLNVYTDSLYVANLALVIETASYIGKQSTITEQLQVVQLLIWARRDPLYIGHIRSHSGLPGPLSEGNAKADAATHAVGLSCVTTKYDKALQFHNKFHLNAQSLRFHTGCSRDQALQIVSLCPTCAPFIHSPSLGVNPRGLQPNDVWQTDVTHFPSFGKLSFIHVSTDTYSGFIFATLHTGEKAKDVISHLLKAFSSMGTPRCLKTDNGPAYVSQAVQRFCTQWEINHKTGIPYNPQGQAIVERAHQHLKTYLQKTKEGEIYRNCQGPQALLSITLFTLNFLLTDTGGRTAAQRHFSPPTVQDAQIRWKDLSTGKWQPPAPLLARVRGAVCVFPPGTEKPIWIPERCTRPVNENSRQNEVPKMADPAAVVLTPSSECRDTPHELDPACGIPSGQVC</sequence>
<proteinExistence type="predicted"/>
<keyword evidence="5" id="KW-0479">Metal-binding</keyword>
<dbReference type="Gene3D" id="1.10.10.200">
    <property type="match status" value="1"/>
</dbReference>
<dbReference type="InterPro" id="IPR003308">
    <property type="entry name" value="Integrase_Zn-bd_dom_N"/>
</dbReference>
<keyword evidence="7" id="KW-0378">Hydrolase</keyword>
<keyword evidence="6" id="KW-0255">Endonuclease</keyword>
<dbReference type="SUPFAM" id="SSF50122">
    <property type="entry name" value="DNA-binding domain of retroviral integrase"/>
    <property type="match status" value="1"/>
</dbReference>